<dbReference type="RefSeq" id="XP_007881954.1">
    <property type="nucleotide sequence ID" value="XM_007883763.1"/>
</dbReference>
<dbReference type="KEGG" id="pfp:PFL1_06225"/>
<dbReference type="GeneID" id="19320303"/>
<gene>
    <name evidence="1" type="ORF">PFL1_06225</name>
</gene>
<reference evidence="1 2" key="1">
    <citation type="journal article" date="2013" name="Plant Cell">
        <title>The transition from a phytopathogenic smut ancestor to an anamorphic biocontrol agent deciphered by comparative whole-genome analysis.</title>
        <authorList>
            <person name="Lefebvre F."/>
            <person name="Joly D.L."/>
            <person name="Labbe C."/>
            <person name="Teichmann B."/>
            <person name="Linning R."/>
            <person name="Belzile F."/>
            <person name="Bakkeren G."/>
            <person name="Belanger R.R."/>
        </authorList>
    </citation>
    <scope>NUCLEOTIDE SEQUENCE [LARGE SCALE GENOMIC DNA]</scope>
    <source>
        <strain evidence="1 2">PF-1</strain>
    </source>
</reference>
<dbReference type="AlphaFoldDB" id="A0A061H361"/>
<protein>
    <submittedName>
        <fullName evidence="1">Uncharacterized protein</fullName>
    </submittedName>
</protein>
<sequence length="142" mass="15614">MVADTCTLTSKTSYAHGLPPLDLALAVCEELWTEPFHHETEAWVEYPVGASFFNHASACVRVTLAEIDGRLSSGPDNTLVLDLGFSGAATKRLRLEVRGVVWERSLGCDPPEPYWRCREMAELSCCVKGPAAGFEVLEDDRV</sequence>
<organism evidence="1 2">
    <name type="scientific">Pseudozyma flocculosa PF-1</name>
    <dbReference type="NCBI Taxonomy" id="1277687"/>
    <lineage>
        <taxon>Eukaryota</taxon>
        <taxon>Fungi</taxon>
        <taxon>Dikarya</taxon>
        <taxon>Basidiomycota</taxon>
        <taxon>Ustilaginomycotina</taxon>
        <taxon>Ustilaginomycetes</taxon>
        <taxon>Ustilaginales</taxon>
        <taxon>Ustilaginaceae</taxon>
        <taxon>Pseudozyma</taxon>
    </lineage>
</organism>
<evidence type="ECO:0000313" key="2">
    <source>
        <dbReference type="Proteomes" id="UP000053664"/>
    </source>
</evidence>
<dbReference type="Proteomes" id="UP000053664">
    <property type="component" value="Unassembled WGS sequence"/>
</dbReference>
<dbReference type="HOGENOM" id="CLU_1816640_0_0_1"/>
<dbReference type="EMBL" id="KE361646">
    <property type="protein sequence ID" value="EPQ26290.1"/>
    <property type="molecule type" value="Genomic_DNA"/>
</dbReference>
<accession>A0A061H361</accession>
<evidence type="ECO:0000313" key="1">
    <source>
        <dbReference type="EMBL" id="EPQ26290.1"/>
    </source>
</evidence>
<proteinExistence type="predicted"/>
<name>A0A061H361_9BASI</name>